<proteinExistence type="predicted"/>
<dbReference type="SFLD" id="SFLDS00029">
    <property type="entry name" value="Radical_SAM"/>
    <property type="match status" value="1"/>
</dbReference>
<dbReference type="CDD" id="cd01335">
    <property type="entry name" value="Radical_SAM"/>
    <property type="match status" value="1"/>
</dbReference>
<dbReference type="SFLD" id="SFLDG01067">
    <property type="entry name" value="SPASM/twitch_domain_containing"/>
    <property type="match status" value="1"/>
</dbReference>
<dbReference type="GO" id="GO:0051536">
    <property type="term" value="F:iron-sulfur cluster binding"/>
    <property type="evidence" value="ECO:0007669"/>
    <property type="project" value="UniProtKB-KW"/>
</dbReference>
<reference evidence="7" key="1">
    <citation type="journal article" date="2020" name="mSystems">
        <title>Genome- and Community-Level Interaction Insights into Carbon Utilization and Element Cycling Functions of Hydrothermarchaeota in Hydrothermal Sediment.</title>
        <authorList>
            <person name="Zhou Z."/>
            <person name="Liu Y."/>
            <person name="Xu W."/>
            <person name="Pan J."/>
            <person name="Luo Z.H."/>
            <person name="Li M."/>
        </authorList>
    </citation>
    <scope>NUCLEOTIDE SEQUENCE [LARGE SCALE GENOMIC DNA]</scope>
    <source>
        <strain evidence="7">SpSt-468</strain>
    </source>
</reference>
<dbReference type="PANTHER" id="PTHR11228">
    <property type="entry name" value="RADICAL SAM DOMAIN PROTEIN"/>
    <property type="match status" value="1"/>
</dbReference>
<dbReference type="InterPro" id="IPR040088">
    <property type="entry name" value="MJ0103-like"/>
</dbReference>
<evidence type="ECO:0000259" key="5">
    <source>
        <dbReference type="PROSITE" id="PS50926"/>
    </source>
</evidence>
<evidence type="ECO:0000313" key="7">
    <source>
        <dbReference type="EMBL" id="HFK20566.1"/>
    </source>
</evidence>
<feature type="domain" description="Radical SAM core" evidence="6">
    <location>
        <begin position="23"/>
        <end position="252"/>
    </location>
</feature>
<dbReference type="InterPro" id="IPR007197">
    <property type="entry name" value="rSAM"/>
</dbReference>
<dbReference type="InterPro" id="IPR006638">
    <property type="entry name" value="Elp3/MiaA/NifB-like_rSAM"/>
</dbReference>
<name>A0A7C3F4F6_9CREN</name>
<evidence type="ECO:0000256" key="2">
    <source>
        <dbReference type="ARBA" id="ARBA00022723"/>
    </source>
</evidence>
<dbReference type="GO" id="GO:0046872">
    <property type="term" value="F:metal ion binding"/>
    <property type="evidence" value="ECO:0007669"/>
    <property type="project" value="UniProtKB-KW"/>
</dbReference>
<dbReference type="InterPro" id="IPR013785">
    <property type="entry name" value="Aldolase_TIM"/>
</dbReference>
<dbReference type="InterPro" id="IPR002792">
    <property type="entry name" value="TRAM_dom"/>
</dbReference>
<keyword evidence="4" id="KW-0411">Iron-sulfur</keyword>
<dbReference type="SFLD" id="SFLDG01110">
    <property type="entry name" value="Uncharacterised_Radical_SAM_Su"/>
    <property type="match status" value="1"/>
</dbReference>
<dbReference type="Gene3D" id="3.20.20.70">
    <property type="entry name" value="Aldolase class I"/>
    <property type="match status" value="1"/>
</dbReference>
<dbReference type="SMART" id="SM00729">
    <property type="entry name" value="Elp3"/>
    <property type="match status" value="1"/>
</dbReference>
<feature type="domain" description="TRAM" evidence="5">
    <location>
        <begin position="271"/>
        <end position="333"/>
    </location>
</feature>
<organism evidence="7">
    <name type="scientific">Candidatus Methanomethylicus mesodigestus</name>
    <dbReference type="NCBI Taxonomy" id="1867258"/>
    <lineage>
        <taxon>Archaea</taxon>
        <taxon>Thermoproteota</taxon>
        <taxon>Methanosuratincolia</taxon>
        <taxon>Candidatus Methanomethylicales</taxon>
        <taxon>Candidatus Methanomethylicaceae</taxon>
        <taxon>Candidatus Methanomethylicus</taxon>
    </lineage>
</organism>
<comment type="caution">
    <text evidence="7">The sequence shown here is derived from an EMBL/GenBank/DDBJ whole genome shotgun (WGS) entry which is preliminary data.</text>
</comment>
<evidence type="ECO:0000256" key="1">
    <source>
        <dbReference type="ARBA" id="ARBA00022691"/>
    </source>
</evidence>
<accession>A0A7C3F4F6</accession>
<dbReference type="InterPro" id="IPR058240">
    <property type="entry name" value="rSAM_sf"/>
</dbReference>
<keyword evidence="2" id="KW-0479">Metal-binding</keyword>
<protein>
    <submittedName>
        <fullName evidence="7">Radical SAM protein</fullName>
    </submittedName>
</protein>
<evidence type="ECO:0000256" key="3">
    <source>
        <dbReference type="ARBA" id="ARBA00023004"/>
    </source>
</evidence>
<dbReference type="SUPFAM" id="SSF102114">
    <property type="entry name" value="Radical SAM enzymes"/>
    <property type="match status" value="1"/>
</dbReference>
<keyword evidence="1" id="KW-0949">S-adenosyl-L-methionine</keyword>
<dbReference type="PROSITE" id="PS51918">
    <property type="entry name" value="RADICAL_SAM"/>
    <property type="match status" value="1"/>
</dbReference>
<sequence length="333" mass="36959">MATLFRITEDVPLIGAVSFGLIDRGTNVIQVRPSTSCPLSCIFCSTDAGPCSRNRRAEYLVDLDHIVDSFSSLARIKGSGVEAHIDTVGDPFTYPRLEELVHRLAQTPGVEVVSLQTHGVLMDEKVIDRLDSCGLSRINLSIDAIDSELSKRLAGTAEYDAARVMRLAEYIVRNTRIDLLIAPVWVPPLNDLELDKLIEFARSIGAGKRVPPLGIQKCEFHKHGRRTKEMKRLSWFAFYSKMRELAVKHSIELILKPSDFGIRPAPRLFGPYTKGEKVNVRVIGPGWLKGESLAVTKDNQRAITVVGAELPEGAELRVRIVRSKDNILIGRPA</sequence>
<dbReference type="PROSITE" id="PS50926">
    <property type="entry name" value="TRAM"/>
    <property type="match status" value="1"/>
</dbReference>
<gene>
    <name evidence="7" type="ORF">ENS19_04705</name>
</gene>
<dbReference type="PANTHER" id="PTHR11228:SF35">
    <property type="entry name" value="MOLYBDENUM COFACTOR BIOSYNTHESIS PROTEIN A-RELATED"/>
    <property type="match status" value="1"/>
</dbReference>
<dbReference type="InterPro" id="IPR050377">
    <property type="entry name" value="Radical_SAM_PqqE_MftC-like"/>
</dbReference>
<keyword evidence="3" id="KW-0408">Iron</keyword>
<dbReference type="EMBL" id="DSTX01000007">
    <property type="protein sequence ID" value="HFK20566.1"/>
    <property type="molecule type" value="Genomic_DNA"/>
</dbReference>
<evidence type="ECO:0000256" key="4">
    <source>
        <dbReference type="ARBA" id="ARBA00023014"/>
    </source>
</evidence>
<dbReference type="Pfam" id="PF04055">
    <property type="entry name" value="Radical_SAM"/>
    <property type="match status" value="1"/>
</dbReference>
<evidence type="ECO:0000259" key="6">
    <source>
        <dbReference type="PROSITE" id="PS51918"/>
    </source>
</evidence>
<dbReference type="AlphaFoldDB" id="A0A7C3F4F6"/>
<dbReference type="GO" id="GO:0003824">
    <property type="term" value="F:catalytic activity"/>
    <property type="evidence" value="ECO:0007669"/>
    <property type="project" value="InterPro"/>
</dbReference>